<comment type="similarity">
    <text evidence="19">Belongs to the MurB family.</text>
</comment>
<dbReference type="GO" id="GO:0008762">
    <property type="term" value="F:UDP-N-acetylmuramate dehydrogenase activity"/>
    <property type="evidence" value="ECO:0007669"/>
    <property type="project" value="UniProtKB-UniRule"/>
</dbReference>
<dbReference type="Gene3D" id="3.90.78.10">
    <property type="entry name" value="UDP-N-acetylenolpyruvoylglucosamine reductase, C-terminal domain"/>
    <property type="match status" value="1"/>
</dbReference>
<feature type="active site" evidence="19">
    <location>
        <position position="346"/>
    </location>
</feature>
<dbReference type="NCBIfam" id="NF000755">
    <property type="entry name" value="PRK00046.1"/>
    <property type="match status" value="1"/>
</dbReference>
<dbReference type="HAMAP" id="MF_00037">
    <property type="entry name" value="MurB"/>
    <property type="match status" value="1"/>
</dbReference>
<protein>
    <recommendedName>
        <fullName evidence="6 19">UDP-N-acetylenolpyruvoylglucosamine reductase</fullName>
        <ecNumber evidence="5 19">1.3.1.98</ecNumber>
    </recommendedName>
    <alternativeName>
        <fullName evidence="17 19">UDP-N-acetylmuramate dehydrogenase</fullName>
    </alternativeName>
</protein>
<dbReference type="InterPro" id="IPR003170">
    <property type="entry name" value="MurB"/>
</dbReference>
<evidence type="ECO:0000313" key="22">
    <source>
        <dbReference type="Proteomes" id="UP000032067"/>
    </source>
</evidence>
<dbReference type="PROSITE" id="PS51387">
    <property type="entry name" value="FAD_PCMH"/>
    <property type="match status" value="1"/>
</dbReference>
<evidence type="ECO:0000256" key="5">
    <source>
        <dbReference type="ARBA" id="ARBA00012518"/>
    </source>
</evidence>
<keyword evidence="11 19" id="KW-0521">NADP</keyword>
<evidence type="ECO:0000256" key="16">
    <source>
        <dbReference type="ARBA" id="ARBA00023316"/>
    </source>
</evidence>
<dbReference type="GO" id="GO:0071949">
    <property type="term" value="F:FAD binding"/>
    <property type="evidence" value="ECO:0007669"/>
    <property type="project" value="InterPro"/>
</dbReference>
<dbReference type="NCBIfam" id="TIGR00179">
    <property type="entry name" value="murB"/>
    <property type="match status" value="1"/>
</dbReference>
<name>A0A0D0KUT6_VARPD</name>
<keyword evidence="15 19" id="KW-0131">Cell cycle</keyword>
<feature type="active site" description="Proton donor" evidence="19">
    <location>
        <position position="246"/>
    </location>
</feature>
<evidence type="ECO:0000259" key="20">
    <source>
        <dbReference type="PROSITE" id="PS51387"/>
    </source>
</evidence>
<dbReference type="InterPro" id="IPR016166">
    <property type="entry name" value="FAD-bd_PCMH"/>
</dbReference>
<evidence type="ECO:0000256" key="3">
    <source>
        <dbReference type="ARBA" id="ARBA00004496"/>
    </source>
</evidence>
<keyword evidence="10 19" id="KW-0274">FAD</keyword>
<dbReference type="OrthoDB" id="9804753at2"/>
<feature type="active site" evidence="19">
    <location>
        <position position="164"/>
    </location>
</feature>
<evidence type="ECO:0000256" key="7">
    <source>
        <dbReference type="ARBA" id="ARBA00022490"/>
    </source>
</evidence>
<evidence type="ECO:0000256" key="1">
    <source>
        <dbReference type="ARBA" id="ARBA00001974"/>
    </source>
</evidence>
<dbReference type="Pfam" id="PF01565">
    <property type="entry name" value="FAD_binding_4"/>
    <property type="match status" value="1"/>
</dbReference>
<keyword evidence="7 19" id="KW-0963">Cytoplasm</keyword>
<evidence type="ECO:0000313" key="21">
    <source>
        <dbReference type="EMBL" id="KIQ20538.1"/>
    </source>
</evidence>
<comment type="caution">
    <text evidence="21">The sequence shown here is derived from an EMBL/GenBank/DDBJ whole genome shotgun (WGS) entry which is preliminary data.</text>
</comment>
<evidence type="ECO:0000256" key="11">
    <source>
        <dbReference type="ARBA" id="ARBA00022857"/>
    </source>
</evidence>
<dbReference type="GO" id="GO:0009252">
    <property type="term" value="P:peptidoglycan biosynthetic process"/>
    <property type="evidence" value="ECO:0007669"/>
    <property type="project" value="UniProtKB-UniRule"/>
</dbReference>
<dbReference type="EMBL" id="JXQQ01000097">
    <property type="protein sequence ID" value="KIQ20538.1"/>
    <property type="molecule type" value="Genomic_DNA"/>
</dbReference>
<evidence type="ECO:0000256" key="15">
    <source>
        <dbReference type="ARBA" id="ARBA00023306"/>
    </source>
</evidence>
<dbReference type="PANTHER" id="PTHR21071:SF4">
    <property type="entry name" value="UDP-N-ACETYLENOLPYRUVOYLGLUCOSAMINE REDUCTASE"/>
    <property type="match status" value="1"/>
</dbReference>
<comment type="function">
    <text evidence="2 19">Cell wall formation.</text>
</comment>
<keyword evidence="14 19" id="KW-0560">Oxidoreductase</keyword>
<evidence type="ECO:0000256" key="17">
    <source>
        <dbReference type="ARBA" id="ARBA00031026"/>
    </source>
</evidence>
<dbReference type="SUPFAM" id="SSF56176">
    <property type="entry name" value="FAD-binding/transporter-associated domain-like"/>
    <property type="match status" value="1"/>
</dbReference>
<proteinExistence type="inferred from homology"/>
<dbReference type="GO" id="GO:0051301">
    <property type="term" value="P:cell division"/>
    <property type="evidence" value="ECO:0007669"/>
    <property type="project" value="UniProtKB-KW"/>
</dbReference>
<evidence type="ECO:0000256" key="2">
    <source>
        <dbReference type="ARBA" id="ARBA00003921"/>
    </source>
</evidence>
<evidence type="ECO:0000256" key="14">
    <source>
        <dbReference type="ARBA" id="ARBA00023002"/>
    </source>
</evidence>
<comment type="catalytic activity">
    <reaction evidence="18 19">
        <text>UDP-N-acetyl-alpha-D-muramate + NADP(+) = UDP-N-acetyl-3-O-(1-carboxyvinyl)-alpha-D-glucosamine + NADPH + H(+)</text>
        <dbReference type="Rhea" id="RHEA:12248"/>
        <dbReference type="ChEBI" id="CHEBI:15378"/>
        <dbReference type="ChEBI" id="CHEBI:57783"/>
        <dbReference type="ChEBI" id="CHEBI:58349"/>
        <dbReference type="ChEBI" id="CHEBI:68483"/>
        <dbReference type="ChEBI" id="CHEBI:70757"/>
        <dbReference type="EC" id="1.3.1.98"/>
    </reaction>
</comment>
<reference evidence="21 22" key="1">
    <citation type="submission" date="2014-12" db="EMBL/GenBank/DDBJ databases">
        <title>16Stimator: statistical estimation of ribosomal gene copy numbers from draft genome assemblies.</title>
        <authorList>
            <person name="Perisin M.A."/>
            <person name="Vetter M."/>
            <person name="Gilbert J.A."/>
            <person name="Bergelson J."/>
        </authorList>
    </citation>
    <scope>NUCLEOTIDE SEQUENCE [LARGE SCALE GENOMIC DNA]</scope>
    <source>
        <strain evidence="21 22">MEDvA23</strain>
    </source>
</reference>
<accession>A0A0D0KUT6</accession>
<dbReference type="InterPro" id="IPR011601">
    <property type="entry name" value="MurB_C"/>
</dbReference>
<keyword evidence="9 19" id="KW-0285">Flavoprotein</keyword>
<evidence type="ECO:0000256" key="12">
    <source>
        <dbReference type="ARBA" id="ARBA00022960"/>
    </source>
</evidence>
<dbReference type="InterPro" id="IPR036635">
    <property type="entry name" value="MurB_C_sf"/>
</dbReference>
<feature type="domain" description="FAD-binding PCMH-type" evidence="20">
    <location>
        <begin position="17"/>
        <end position="196"/>
    </location>
</feature>
<keyword evidence="13 19" id="KW-0573">Peptidoglycan synthesis</keyword>
<keyword evidence="8 19" id="KW-0132">Cell division</keyword>
<dbReference type="Gene3D" id="3.30.43.10">
    <property type="entry name" value="Uridine Diphospho-n-acetylenolpyruvylglucosamine Reductase, domain 2"/>
    <property type="match status" value="1"/>
</dbReference>
<evidence type="ECO:0000256" key="6">
    <source>
        <dbReference type="ARBA" id="ARBA00015188"/>
    </source>
</evidence>
<dbReference type="Pfam" id="PF02873">
    <property type="entry name" value="MurB_C"/>
    <property type="match status" value="1"/>
</dbReference>
<evidence type="ECO:0000256" key="9">
    <source>
        <dbReference type="ARBA" id="ARBA00022630"/>
    </source>
</evidence>
<keyword evidence="16 19" id="KW-0961">Cell wall biogenesis/degradation</keyword>
<dbReference type="PANTHER" id="PTHR21071">
    <property type="entry name" value="UDP-N-ACETYLENOLPYRUVOYLGLUCOSAMINE REDUCTASE"/>
    <property type="match status" value="1"/>
</dbReference>
<comment type="pathway">
    <text evidence="4 19">Cell wall biogenesis; peptidoglycan biosynthesis.</text>
</comment>
<comment type="cofactor">
    <cofactor evidence="1 19">
        <name>FAD</name>
        <dbReference type="ChEBI" id="CHEBI:57692"/>
    </cofactor>
</comment>
<gene>
    <name evidence="19" type="primary">murB</name>
    <name evidence="21" type="ORF">RT97_28210</name>
</gene>
<evidence type="ECO:0000256" key="10">
    <source>
        <dbReference type="ARBA" id="ARBA00022827"/>
    </source>
</evidence>
<evidence type="ECO:0000256" key="13">
    <source>
        <dbReference type="ARBA" id="ARBA00022984"/>
    </source>
</evidence>
<comment type="subcellular location">
    <subcellularLocation>
        <location evidence="3 19">Cytoplasm</location>
    </subcellularLocation>
</comment>
<keyword evidence="12 19" id="KW-0133">Cell shape</keyword>
<dbReference type="GO" id="GO:0071555">
    <property type="term" value="P:cell wall organization"/>
    <property type="evidence" value="ECO:0007669"/>
    <property type="project" value="UniProtKB-KW"/>
</dbReference>
<evidence type="ECO:0000256" key="8">
    <source>
        <dbReference type="ARBA" id="ARBA00022618"/>
    </source>
</evidence>
<sequence>MIVEHNVPLQPYNSFGIVARAQRLARITDEADVAELLAGPDWHGAPRFVLGGGSNIVLTGDVKPLVLKVEIKGLRLVEETPRAWIVEAGAGEIWHDAVEWMVRNGYPGLENLALIPGTVGGSPVQNIGAYGVELQDRFESLDAIDLDTGRSFTLDAAQCAFGYRDSVFKHVRSGPNDFGLAGRALITRVRFRLPKPWKAVVGYLDLERKMEETGNFTPSAVDIFDWVCAIRRAKLPDWRVLGNAGSFFKNPTVTPEQCADIIARDPKIVHYPMADGSIKLAAGWLIDACGWKGKSVGNAGVYERQALVLVNRGGSENPVTGGEVMTLAKAIQTSVYERFGIRLEPEPVVV</sequence>
<evidence type="ECO:0000256" key="18">
    <source>
        <dbReference type="ARBA" id="ARBA00048914"/>
    </source>
</evidence>
<dbReference type="Proteomes" id="UP000032067">
    <property type="component" value="Unassembled WGS sequence"/>
</dbReference>
<dbReference type="InterPro" id="IPR036318">
    <property type="entry name" value="FAD-bd_PCMH-like_sf"/>
</dbReference>
<dbReference type="UniPathway" id="UPA00219"/>
<dbReference type="InterPro" id="IPR016167">
    <property type="entry name" value="FAD-bd_PCMH_sub1"/>
</dbReference>
<evidence type="ECO:0000256" key="4">
    <source>
        <dbReference type="ARBA" id="ARBA00004752"/>
    </source>
</evidence>
<dbReference type="AlphaFoldDB" id="A0A0D0KUT6"/>
<dbReference type="Gene3D" id="3.30.465.10">
    <property type="match status" value="1"/>
</dbReference>
<dbReference type="GO" id="GO:0008360">
    <property type="term" value="P:regulation of cell shape"/>
    <property type="evidence" value="ECO:0007669"/>
    <property type="project" value="UniProtKB-KW"/>
</dbReference>
<dbReference type="SUPFAM" id="SSF56194">
    <property type="entry name" value="Uridine diphospho-N-Acetylenolpyruvylglucosamine reductase, MurB, C-terminal domain"/>
    <property type="match status" value="1"/>
</dbReference>
<dbReference type="GO" id="GO:0005829">
    <property type="term" value="C:cytosol"/>
    <property type="evidence" value="ECO:0007669"/>
    <property type="project" value="TreeGrafter"/>
</dbReference>
<dbReference type="EC" id="1.3.1.98" evidence="5 19"/>
<dbReference type="InterPro" id="IPR016169">
    <property type="entry name" value="FAD-bd_PCMH_sub2"/>
</dbReference>
<dbReference type="RefSeq" id="WP_042582162.1">
    <property type="nucleotide sequence ID" value="NZ_JXQQ01000097.1"/>
</dbReference>
<dbReference type="InterPro" id="IPR006094">
    <property type="entry name" value="Oxid_FAD_bind_N"/>
</dbReference>
<organism evidence="21 22">
    <name type="scientific">Variovorax paradoxus</name>
    <dbReference type="NCBI Taxonomy" id="34073"/>
    <lineage>
        <taxon>Bacteria</taxon>
        <taxon>Pseudomonadati</taxon>
        <taxon>Pseudomonadota</taxon>
        <taxon>Betaproteobacteria</taxon>
        <taxon>Burkholderiales</taxon>
        <taxon>Comamonadaceae</taxon>
        <taxon>Variovorax</taxon>
    </lineage>
</organism>
<evidence type="ECO:0000256" key="19">
    <source>
        <dbReference type="HAMAP-Rule" id="MF_00037"/>
    </source>
</evidence>